<name>A0A173SBD8_PARDI</name>
<organism evidence="1 2">
    <name type="scientific">Parabacteroides distasonis</name>
    <dbReference type="NCBI Taxonomy" id="823"/>
    <lineage>
        <taxon>Bacteria</taxon>
        <taxon>Pseudomonadati</taxon>
        <taxon>Bacteroidota</taxon>
        <taxon>Bacteroidia</taxon>
        <taxon>Bacteroidales</taxon>
        <taxon>Tannerellaceae</taxon>
        <taxon>Parabacteroides</taxon>
    </lineage>
</organism>
<sequence length="38" mass="4131">MIKGIGLNMISLVGNRNSVTNICNIYTEAMVSISNFVI</sequence>
<evidence type="ECO:0000313" key="2">
    <source>
        <dbReference type="Proteomes" id="UP000095591"/>
    </source>
</evidence>
<accession>A0A173SBD8</accession>
<gene>
    <name evidence="1" type="ORF">ERS852429_01014</name>
</gene>
<dbReference type="Proteomes" id="UP000095591">
    <property type="component" value="Unassembled WGS sequence"/>
</dbReference>
<evidence type="ECO:0000313" key="1">
    <source>
        <dbReference type="EMBL" id="CUM87652.1"/>
    </source>
</evidence>
<dbReference type="EMBL" id="CYXP01000001">
    <property type="protein sequence ID" value="CUM87652.1"/>
    <property type="molecule type" value="Genomic_DNA"/>
</dbReference>
<reference evidence="1 2" key="1">
    <citation type="submission" date="2015-09" db="EMBL/GenBank/DDBJ databases">
        <authorList>
            <consortium name="Pathogen Informatics"/>
        </authorList>
    </citation>
    <scope>NUCLEOTIDE SEQUENCE [LARGE SCALE GENOMIC DNA]</scope>
    <source>
        <strain evidence="1 2">2789STDY5608872</strain>
    </source>
</reference>
<dbReference type="AlphaFoldDB" id="A0A173SBD8"/>
<protein>
    <submittedName>
        <fullName evidence="1">Uncharacterized protein</fullName>
    </submittedName>
</protein>
<proteinExistence type="predicted"/>